<accession>A0AAV4XHJ1</accession>
<keyword evidence="2" id="KW-1185">Reference proteome</keyword>
<protein>
    <submittedName>
        <fullName evidence="1">Uncharacterized protein</fullName>
    </submittedName>
</protein>
<gene>
    <name evidence="1" type="ORF">CEXT_230271</name>
</gene>
<sequence>MHAQCAMLGKWKSARLQYQNDTNASLCPPYGLGELYFQLRLPSGVNAKGEMYAPIQSGHSGIKYERTVRFLSDWPLFACQRFCIRNDQSKVWGWAARQVNS</sequence>
<proteinExistence type="predicted"/>
<evidence type="ECO:0000313" key="2">
    <source>
        <dbReference type="Proteomes" id="UP001054945"/>
    </source>
</evidence>
<dbReference type="EMBL" id="BPLR01017720">
    <property type="protein sequence ID" value="GIY93908.1"/>
    <property type="molecule type" value="Genomic_DNA"/>
</dbReference>
<comment type="caution">
    <text evidence="1">The sequence shown here is derived from an EMBL/GenBank/DDBJ whole genome shotgun (WGS) entry which is preliminary data.</text>
</comment>
<evidence type="ECO:0000313" key="1">
    <source>
        <dbReference type="EMBL" id="GIY93908.1"/>
    </source>
</evidence>
<dbReference type="Proteomes" id="UP001054945">
    <property type="component" value="Unassembled WGS sequence"/>
</dbReference>
<name>A0AAV4XHJ1_CAEEX</name>
<reference evidence="1 2" key="1">
    <citation type="submission" date="2021-06" db="EMBL/GenBank/DDBJ databases">
        <title>Caerostris extrusa draft genome.</title>
        <authorList>
            <person name="Kono N."/>
            <person name="Arakawa K."/>
        </authorList>
    </citation>
    <scope>NUCLEOTIDE SEQUENCE [LARGE SCALE GENOMIC DNA]</scope>
</reference>
<dbReference type="AlphaFoldDB" id="A0AAV4XHJ1"/>
<organism evidence="1 2">
    <name type="scientific">Caerostris extrusa</name>
    <name type="common">Bark spider</name>
    <name type="synonym">Caerostris bankana</name>
    <dbReference type="NCBI Taxonomy" id="172846"/>
    <lineage>
        <taxon>Eukaryota</taxon>
        <taxon>Metazoa</taxon>
        <taxon>Ecdysozoa</taxon>
        <taxon>Arthropoda</taxon>
        <taxon>Chelicerata</taxon>
        <taxon>Arachnida</taxon>
        <taxon>Araneae</taxon>
        <taxon>Araneomorphae</taxon>
        <taxon>Entelegynae</taxon>
        <taxon>Araneoidea</taxon>
        <taxon>Araneidae</taxon>
        <taxon>Caerostris</taxon>
    </lineage>
</organism>